<dbReference type="Pfam" id="PF00593">
    <property type="entry name" value="TonB_dep_Rec_b-barrel"/>
    <property type="match status" value="1"/>
</dbReference>
<feature type="region of interest" description="Disordered" evidence="10">
    <location>
        <begin position="27"/>
        <end position="53"/>
    </location>
</feature>
<dbReference type="InterPro" id="IPR036942">
    <property type="entry name" value="Beta-barrel_TonB_sf"/>
</dbReference>
<evidence type="ECO:0000313" key="14">
    <source>
        <dbReference type="Proteomes" id="UP000607559"/>
    </source>
</evidence>
<dbReference type="EMBL" id="BMJC01000008">
    <property type="protein sequence ID" value="GGB24708.1"/>
    <property type="molecule type" value="Genomic_DNA"/>
</dbReference>
<comment type="caution">
    <text evidence="13">The sequence shown here is derived from an EMBL/GenBank/DDBJ whole genome shotgun (WGS) entry which is preliminary data.</text>
</comment>
<dbReference type="InterPro" id="IPR008969">
    <property type="entry name" value="CarboxyPept-like_regulatory"/>
</dbReference>
<evidence type="ECO:0000313" key="13">
    <source>
        <dbReference type="EMBL" id="GGB24708.1"/>
    </source>
</evidence>
<organism evidence="13 14">
    <name type="scientific">Puia dinghuensis</name>
    <dbReference type="NCBI Taxonomy" id="1792502"/>
    <lineage>
        <taxon>Bacteria</taxon>
        <taxon>Pseudomonadati</taxon>
        <taxon>Bacteroidota</taxon>
        <taxon>Chitinophagia</taxon>
        <taxon>Chitinophagales</taxon>
        <taxon>Chitinophagaceae</taxon>
        <taxon>Puia</taxon>
    </lineage>
</organism>
<evidence type="ECO:0000256" key="4">
    <source>
        <dbReference type="ARBA" id="ARBA00022692"/>
    </source>
</evidence>
<dbReference type="InterPro" id="IPR037066">
    <property type="entry name" value="Plug_dom_sf"/>
</dbReference>
<evidence type="ECO:0000256" key="10">
    <source>
        <dbReference type="SAM" id="MobiDB-lite"/>
    </source>
</evidence>
<reference evidence="13" key="1">
    <citation type="journal article" date="2014" name="Int. J. Syst. Evol. Microbiol.">
        <title>Complete genome sequence of Corynebacterium casei LMG S-19264T (=DSM 44701T), isolated from a smear-ripened cheese.</title>
        <authorList>
            <consortium name="US DOE Joint Genome Institute (JGI-PGF)"/>
            <person name="Walter F."/>
            <person name="Albersmeier A."/>
            <person name="Kalinowski J."/>
            <person name="Ruckert C."/>
        </authorList>
    </citation>
    <scope>NUCLEOTIDE SEQUENCE</scope>
    <source>
        <strain evidence="13">CGMCC 1.15448</strain>
    </source>
</reference>
<evidence type="ECO:0000259" key="12">
    <source>
        <dbReference type="Pfam" id="PF07715"/>
    </source>
</evidence>
<sequence length="1094" mass="115623">MKQRHRSYVWYMVLFLLSVGGMARGQAAGQGPAGKADSSEASGLQGPAGPTKNVALVGRVSDEKTGDPLPGAVVHIKGTTHEVATDNNGEFRFITGQRIPVTYIVSYVGYKTREIVVTTYEHAELRLTGGNAQLNDVVVVGYGVQRRSDVTGAVAGVSKSALSQPAVSFDNLLQGSVSGVAVTQNSSQPGSTAAIRVRGGNSISFGNDPLYVIDGFIVQNNNSFTNSGATTGAGVSALATINPSDIESIEILKDASATAIYGSHGANGVVIITTRRGRKGSDEVSYSGYYGTQSAAKRLSLLNASQWGSLVNDINLSDGVAKTYTDAQLAALGKGSDWQRAGIRGGGGDNAGGGGAGGGGIGGGTGIGGAGGGGTGIGGAGAAPIQNHELSVSGGDDRSKYLLSGNYFDQDGILYNTGFKRYSGRFNYERNVWEALKVNLNVFGSHSTENALAGAAYGSIQESNAWATLLETVPVVAIKNADGSYNTNNPYLTTPTNPLQDILTTTNQSNVNRLLASAAAEYKLLPDLTLKVSGGVDQIGTKQNYYAPATTSGGYAAQGYASVGTVTATTWLNENTVTWTPVIGNAHFFNVLAGYTTQVEDDQGAIASAQKFPNDLTSFNNLSYGATPLLPASSVHHSVINSWLGRVSYSYRHKYNVTLSGRADGSSVLGANHKWGYFPSIGVSWNASSEDWFKDWAPVVSNLKLRLSVGQTGNSGVPAYSSLAALAPTNYYFGASPGLVTGIAPTQIANPDLKWETTTQYDAGVDLGIWKGRVSFTADVYYKKTTDLLLYVPLPQYSGYQSALENVGSVENKGIEFSLNTDNVRGRNFTWKSSVTFGANRNKILNLGPGVNYYYPQAPIGQQSPVIVEVGLPVGTFWGYSTRGLLTADDLAKGVPLLTGVPQQVGDQRYVALAGHSSVTTADKHNLGNSQPSFTFGVTNTFAYRGFDLSVIVVGSYGNKLFNQLEQQLEKPTLALNASAALVNRWSATDPGGTLPRATNSPVPQVIDRFIEDASYARLKNLSLGYSFSKKTIAGIKATQLRVYVSAQNWVTLTSYHGYNPEANFFENDNTKHGIDYGIYPATRTFLGGVNVTF</sequence>
<feature type="domain" description="TonB-dependent receptor plug" evidence="12">
    <location>
        <begin position="148"/>
        <end position="269"/>
    </location>
</feature>
<keyword evidence="2 8" id="KW-0813">Transport</keyword>
<keyword evidence="6 8" id="KW-0472">Membrane</keyword>
<accession>A0A8J2UJJ1</accession>
<dbReference type="InterPro" id="IPR000531">
    <property type="entry name" value="Beta-barrel_TonB"/>
</dbReference>
<dbReference type="Pfam" id="PF07715">
    <property type="entry name" value="Plug"/>
    <property type="match status" value="1"/>
</dbReference>
<feature type="domain" description="TonB-dependent receptor-like beta-barrel" evidence="11">
    <location>
        <begin position="486"/>
        <end position="1049"/>
    </location>
</feature>
<dbReference type="NCBIfam" id="TIGR04056">
    <property type="entry name" value="OMP_RagA_SusC"/>
    <property type="match status" value="1"/>
</dbReference>
<evidence type="ECO:0000259" key="11">
    <source>
        <dbReference type="Pfam" id="PF00593"/>
    </source>
</evidence>
<feature type="compositionally biased region" description="Low complexity" evidence="10">
    <location>
        <begin position="27"/>
        <end position="36"/>
    </location>
</feature>
<protein>
    <recommendedName>
        <fullName evidence="15">TonB-dependent receptor</fullName>
    </recommendedName>
</protein>
<dbReference type="Gene3D" id="2.60.40.1120">
    <property type="entry name" value="Carboxypeptidase-like, regulatory domain"/>
    <property type="match status" value="1"/>
</dbReference>
<proteinExistence type="inferred from homology"/>
<dbReference type="NCBIfam" id="TIGR04057">
    <property type="entry name" value="SusC_RagA_signa"/>
    <property type="match status" value="1"/>
</dbReference>
<dbReference type="InterPro" id="IPR023997">
    <property type="entry name" value="TonB-dep_OMP_SusC/RagA_CS"/>
</dbReference>
<dbReference type="AlphaFoldDB" id="A0A8J2UJJ1"/>
<comment type="similarity">
    <text evidence="8 9">Belongs to the TonB-dependent receptor family.</text>
</comment>
<dbReference type="Gene3D" id="2.170.130.10">
    <property type="entry name" value="TonB-dependent receptor, plug domain"/>
    <property type="match status" value="1"/>
</dbReference>
<dbReference type="InterPro" id="IPR039426">
    <property type="entry name" value="TonB-dep_rcpt-like"/>
</dbReference>
<dbReference type="InterPro" id="IPR023996">
    <property type="entry name" value="TonB-dep_OMP_SusC/RagA"/>
</dbReference>
<dbReference type="Gene3D" id="2.40.170.20">
    <property type="entry name" value="TonB-dependent receptor, beta-barrel domain"/>
    <property type="match status" value="1"/>
</dbReference>
<dbReference type="Proteomes" id="UP000607559">
    <property type="component" value="Unassembled WGS sequence"/>
</dbReference>
<evidence type="ECO:0008006" key="15">
    <source>
        <dbReference type="Google" id="ProtNLM"/>
    </source>
</evidence>
<comment type="subcellular location">
    <subcellularLocation>
        <location evidence="1 8">Cell outer membrane</location>
        <topology evidence="1 8">Multi-pass membrane protein</topology>
    </subcellularLocation>
</comment>
<evidence type="ECO:0000256" key="2">
    <source>
        <dbReference type="ARBA" id="ARBA00022448"/>
    </source>
</evidence>
<evidence type="ECO:0000256" key="7">
    <source>
        <dbReference type="ARBA" id="ARBA00023237"/>
    </source>
</evidence>
<evidence type="ECO:0000256" key="3">
    <source>
        <dbReference type="ARBA" id="ARBA00022452"/>
    </source>
</evidence>
<keyword evidence="14" id="KW-1185">Reference proteome</keyword>
<evidence type="ECO:0000256" key="6">
    <source>
        <dbReference type="ARBA" id="ARBA00023136"/>
    </source>
</evidence>
<keyword evidence="5 9" id="KW-0798">TonB box</keyword>
<dbReference type="GO" id="GO:0009279">
    <property type="term" value="C:cell outer membrane"/>
    <property type="evidence" value="ECO:0007669"/>
    <property type="project" value="UniProtKB-SubCell"/>
</dbReference>
<keyword evidence="4 8" id="KW-0812">Transmembrane</keyword>
<reference evidence="13" key="2">
    <citation type="submission" date="2020-09" db="EMBL/GenBank/DDBJ databases">
        <authorList>
            <person name="Sun Q."/>
            <person name="Zhou Y."/>
        </authorList>
    </citation>
    <scope>NUCLEOTIDE SEQUENCE</scope>
    <source>
        <strain evidence="13">CGMCC 1.15448</strain>
    </source>
</reference>
<dbReference type="RefSeq" id="WP_188937997.1">
    <property type="nucleotide sequence ID" value="NZ_BMJC01000008.1"/>
</dbReference>
<keyword evidence="7 8" id="KW-0998">Cell outer membrane</keyword>
<dbReference type="Pfam" id="PF13715">
    <property type="entry name" value="CarbopepD_reg_2"/>
    <property type="match status" value="1"/>
</dbReference>
<keyword evidence="3 8" id="KW-1134">Transmembrane beta strand</keyword>
<evidence type="ECO:0000256" key="8">
    <source>
        <dbReference type="PROSITE-ProRule" id="PRU01360"/>
    </source>
</evidence>
<dbReference type="InterPro" id="IPR012910">
    <property type="entry name" value="Plug_dom"/>
</dbReference>
<name>A0A8J2UJJ1_9BACT</name>
<evidence type="ECO:0000256" key="5">
    <source>
        <dbReference type="ARBA" id="ARBA00023077"/>
    </source>
</evidence>
<evidence type="ECO:0000256" key="9">
    <source>
        <dbReference type="RuleBase" id="RU003357"/>
    </source>
</evidence>
<dbReference type="SUPFAM" id="SSF49464">
    <property type="entry name" value="Carboxypeptidase regulatory domain-like"/>
    <property type="match status" value="1"/>
</dbReference>
<dbReference type="PROSITE" id="PS52016">
    <property type="entry name" value="TONB_DEPENDENT_REC_3"/>
    <property type="match status" value="1"/>
</dbReference>
<evidence type="ECO:0000256" key="1">
    <source>
        <dbReference type="ARBA" id="ARBA00004571"/>
    </source>
</evidence>
<dbReference type="SUPFAM" id="SSF56935">
    <property type="entry name" value="Porins"/>
    <property type="match status" value="1"/>
</dbReference>
<gene>
    <name evidence="13" type="ORF">GCM10011511_55810</name>
</gene>